<protein>
    <submittedName>
        <fullName evidence="1">Uncharacterized protein</fullName>
    </submittedName>
</protein>
<gene>
    <name evidence="1" type="ORF">ACIRA0001_0141</name>
</gene>
<accession>A0ABM9YJR2</accession>
<proteinExistence type="predicted"/>
<sequence length="67" mass="8143">MEDIQTLYDEFEEFCTKYCGLVFDEFSIYQRKKLGHYFDVRDEYFKLWLNARHVYSKDSANATSHIS</sequence>
<reference evidence="1 2" key="1">
    <citation type="submission" date="2009-07" db="EMBL/GenBank/DDBJ databases">
        <authorList>
            <person name="Madupu R."/>
            <person name="Durkin A.S."/>
            <person name="Torralba M."/>
            <person name="Methe B."/>
            <person name="Sutton G.G."/>
            <person name="Strausberg R.L."/>
            <person name="Nelson K.E."/>
        </authorList>
    </citation>
    <scope>NUCLEOTIDE SEQUENCE [LARGE SCALE GENOMIC DNA]</scope>
    <source>
        <strain evidence="1 2">SK82</strain>
    </source>
</reference>
<organism evidence="1 2">
    <name type="scientific">Acinetobacter radioresistens SK82</name>
    <dbReference type="NCBI Taxonomy" id="596318"/>
    <lineage>
        <taxon>Bacteria</taxon>
        <taxon>Pseudomonadati</taxon>
        <taxon>Pseudomonadota</taxon>
        <taxon>Gammaproteobacteria</taxon>
        <taxon>Moraxellales</taxon>
        <taxon>Moraxellaceae</taxon>
        <taxon>Acinetobacter</taxon>
    </lineage>
</organism>
<dbReference type="Proteomes" id="UP000018419">
    <property type="component" value="Unassembled WGS sequence"/>
</dbReference>
<evidence type="ECO:0000313" key="1">
    <source>
        <dbReference type="EMBL" id="EET81099.1"/>
    </source>
</evidence>
<comment type="caution">
    <text evidence="1">The sequence shown here is derived from an EMBL/GenBank/DDBJ whole genome shotgun (WGS) entry which is preliminary data.</text>
</comment>
<keyword evidence="2" id="KW-1185">Reference proteome</keyword>
<name>A0ABM9YJR2_ACIRA</name>
<feature type="non-terminal residue" evidence="1">
    <location>
        <position position="67"/>
    </location>
</feature>
<dbReference type="RefSeq" id="WP_005019499.1">
    <property type="nucleotide sequence ID" value="NZ_ACVR01000078.1"/>
</dbReference>
<evidence type="ECO:0000313" key="2">
    <source>
        <dbReference type="Proteomes" id="UP000018419"/>
    </source>
</evidence>
<dbReference type="EMBL" id="ACVR01000078">
    <property type="protein sequence ID" value="EET81099.1"/>
    <property type="molecule type" value="Genomic_DNA"/>
</dbReference>